<dbReference type="InParanoid" id="A0A152A0B6"/>
<evidence type="ECO:0000313" key="1">
    <source>
        <dbReference type="EMBL" id="KYQ99648.1"/>
    </source>
</evidence>
<keyword evidence="2" id="KW-1185">Reference proteome</keyword>
<proteinExistence type="predicted"/>
<sequence length="385" mass="44639">MTEFMQSDYPTMLVFYDNEMKYGMLNFNDTLSLVSNYSDQVPYHQALFIEKLPGESFIIYIPDYDTSVYDPFPPNVILNHNIKYAITKDSNNHLSVNRDENANPLQFFIDASGFIRNYAQPEEYMCIQKQNSPYFPIMTNNPNFKKLRLYCVYTSYIPKGYNGELISNAISTKINYTKYLKQNENPKERAVVDGKAKTIDTVKSGISMTMLFKESNGYSRYSYIDDDGWVQMVPQSGVTYDTQGYFSRGQILYKHPSRNGVFYLSEYLKEKQWYYLKKENGDYQDQRWENAGNQVPLCRDGAVFNNYYIRRQADSKAQPTWFIFDDQNRVYEMKSDGTPGDELTFVYSGGKCYLGFGGSKATFAAMYDEDNDGTFENTGESGYES</sequence>
<accession>A0A152A0B6</accession>
<evidence type="ECO:0000313" key="2">
    <source>
        <dbReference type="Proteomes" id="UP000076078"/>
    </source>
</evidence>
<comment type="caution">
    <text evidence="1">The sequence shown here is derived from an EMBL/GenBank/DDBJ whole genome shotgun (WGS) entry which is preliminary data.</text>
</comment>
<organism evidence="1 2">
    <name type="scientific">Tieghemostelium lacteum</name>
    <name type="common">Slime mold</name>
    <name type="synonym">Dictyostelium lacteum</name>
    <dbReference type="NCBI Taxonomy" id="361077"/>
    <lineage>
        <taxon>Eukaryota</taxon>
        <taxon>Amoebozoa</taxon>
        <taxon>Evosea</taxon>
        <taxon>Eumycetozoa</taxon>
        <taxon>Dictyostelia</taxon>
        <taxon>Dictyosteliales</taxon>
        <taxon>Raperosteliaceae</taxon>
        <taxon>Tieghemostelium</taxon>
    </lineage>
</organism>
<dbReference type="AlphaFoldDB" id="A0A152A0B6"/>
<dbReference type="Proteomes" id="UP000076078">
    <property type="component" value="Unassembled WGS sequence"/>
</dbReference>
<name>A0A152A0B6_TIELA</name>
<dbReference type="EMBL" id="LODT01000020">
    <property type="protein sequence ID" value="KYQ99648.1"/>
    <property type="molecule type" value="Genomic_DNA"/>
</dbReference>
<gene>
    <name evidence="1" type="ORF">DLAC_03585</name>
</gene>
<protein>
    <submittedName>
        <fullName evidence="1">Uncharacterized protein</fullName>
    </submittedName>
</protein>
<reference evidence="1 2" key="1">
    <citation type="submission" date="2015-12" db="EMBL/GenBank/DDBJ databases">
        <title>Dictyostelia acquired genes for synthesis and detection of signals that induce cell-type specialization by lateral gene transfer from prokaryotes.</title>
        <authorList>
            <person name="Gloeckner G."/>
            <person name="Schaap P."/>
        </authorList>
    </citation>
    <scope>NUCLEOTIDE SEQUENCE [LARGE SCALE GENOMIC DNA]</scope>
    <source>
        <strain evidence="1 2">TK</strain>
    </source>
</reference>